<dbReference type="GO" id="GO:0046872">
    <property type="term" value="F:metal ion binding"/>
    <property type="evidence" value="ECO:0007669"/>
    <property type="project" value="UniProtKB-KW"/>
</dbReference>
<dbReference type="PANTHER" id="PTHR43690">
    <property type="entry name" value="NARDILYSIN"/>
    <property type="match status" value="1"/>
</dbReference>
<dbReference type="EC" id="3.4.24.-" evidence="12"/>
<gene>
    <name evidence="12" type="primary">Dsim\GD17647</name>
    <name evidence="12" type="ORF">Dsimw501_GD17647</name>
</gene>
<feature type="domain" description="Peptidase M16 N-terminal" evidence="9">
    <location>
        <begin position="107"/>
        <end position="233"/>
    </location>
</feature>
<evidence type="ECO:0000313" key="12">
    <source>
        <dbReference type="EMBL" id="KMZ00901.1"/>
    </source>
</evidence>
<evidence type="ECO:0000256" key="7">
    <source>
        <dbReference type="ARBA" id="ARBA00023049"/>
    </source>
</evidence>
<dbReference type="PROSITE" id="PS00143">
    <property type="entry name" value="INSULINASE"/>
    <property type="match status" value="1"/>
</dbReference>
<dbReference type="Pfam" id="PF16187">
    <property type="entry name" value="Peptidase_M16_M"/>
    <property type="match status" value="1"/>
</dbReference>
<keyword evidence="7" id="KW-0482">Metalloprotease</keyword>
<feature type="domain" description="Peptidase M16 C-terminal" evidence="10">
    <location>
        <begin position="263"/>
        <end position="443"/>
    </location>
</feature>
<keyword evidence="4" id="KW-0479">Metal-binding</keyword>
<dbReference type="Proteomes" id="UP000035880">
    <property type="component" value="Chromosome 3L"/>
</dbReference>
<proteinExistence type="inferred from homology"/>
<dbReference type="GO" id="GO:0006508">
    <property type="term" value="P:proteolysis"/>
    <property type="evidence" value="ECO:0007669"/>
    <property type="project" value="UniProtKB-KW"/>
</dbReference>
<dbReference type="InterPro" id="IPR011765">
    <property type="entry name" value="Pept_M16_N"/>
</dbReference>
<reference evidence="12" key="3">
    <citation type="submission" date="2015-04" db="EMBL/GenBank/DDBJ databases">
        <authorList>
            <consortium name="FlyBase"/>
        </authorList>
    </citation>
    <scope>NUCLEOTIDE SEQUENCE</scope>
    <source>
        <strain evidence="12">W501</strain>
    </source>
</reference>
<dbReference type="FunFam" id="3.30.830.10:FF:000012">
    <property type="entry name" value="Protease 3"/>
    <property type="match status" value="1"/>
</dbReference>
<keyword evidence="6" id="KW-0862">Zinc</keyword>
<evidence type="ECO:0000256" key="3">
    <source>
        <dbReference type="ARBA" id="ARBA00022670"/>
    </source>
</evidence>
<protein>
    <submittedName>
        <fullName evidence="12">Uncharacterized protein</fullName>
        <ecNumber evidence="12">3.4.24.-</ecNumber>
    </submittedName>
</protein>
<dbReference type="FunFam" id="3.30.830.10:FF:000005">
    <property type="entry name" value="nardilysin isoform X1"/>
    <property type="match status" value="1"/>
</dbReference>
<evidence type="ECO:0000256" key="6">
    <source>
        <dbReference type="ARBA" id="ARBA00022833"/>
    </source>
</evidence>
<evidence type="ECO:0000256" key="2">
    <source>
        <dbReference type="ARBA" id="ARBA00007261"/>
    </source>
</evidence>
<dbReference type="KEGG" id="dsi:Dsimw501_GD17647"/>
<keyword evidence="5 12" id="KW-0378">Hydrolase</keyword>
<evidence type="ECO:0000256" key="4">
    <source>
        <dbReference type="ARBA" id="ARBA00022723"/>
    </source>
</evidence>
<dbReference type="PANTHER" id="PTHR43690:SF18">
    <property type="entry name" value="INSULIN-DEGRADING ENZYME-RELATED"/>
    <property type="match status" value="1"/>
</dbReference>
<evidence type="ECO:0000256" key="5">
    <source>
        <dbReference type="ARBA" id="ARBA00022801"/>
    </source>
</evidence>
<reference evidence="12" key="2">
    <citation type="submission" date="2014-06" db="EMBL/GenBank/DDBJ databases">
        <authorList>
            <person name="Hu T."/>
            <person name="Eisen M.B."/>
            <person name="Thornton K.R."/>
            <person name="Andolfatto P."/>
        </authorList>
    </citation>
    <scope>NUCLEOTIDE SEQUENCE</scope>
    <source>
        <strain evidence="12">W501</strain>
    </source>
</reference>
<keyword evidence="3" id="KW-0645">Protease</keyword>
<evidence type="ECO:0000256" key="8">
    <source>
        <dbReference type="RuleBase" id="RU004447"/>
    </source>
</evidence>
<dbReference type="InterPro" id="IPR032632">
    <property type="entry name" value="Peptidase_M16_M"/>
</dbReference>
<dbReference type="Bgee" id="FBgn0189197">
    <property type="expression patterns" value="Expressed in male reproductive system and 2 other cell types or tissues"/>
</dbReference>
<evidence type="ECO:0000256" key="1">
    <source>
        <dbReference type="ARBA" id="ARBA00001947"/>
    </source>
</evidence>
<dbReference type="Gene3D" id="3.30.830.10">
    <property type="entry name" value="Metalloenzyme, LuxS/M16 peptidase-like"/>
    <property type="match status" value="4"/>
</dbReference>
<dbReference type="AlphaFoldDB" id="A0A0J9UQH9"/>
<dbReference type="EMBL" id="CM002912">
    <property type="protein sequence ID" value="KMZ00901.1"/>
    <property type="molecule type" value="Genomic_DNA"/>
</dbReference>
<dbReference type="SUPFAM" id="SSF63411">
    <property type="entry name" value="LuxS/MPP-like metallohydrolase"/>
    <property type="match status" value="4"/>
</dbReference>
<dbReference type="GO" id="GO:0004222">
    <property type="term" value="F:metalloendopeptidase activity"/>
    <property type="evidence" value="ECO:0007669"/>
    <property type="project" value="InterPro"/>
</dbReference>
<comment type="similarity">
    <text evidence="2 8">Belongs to the peptidase M16 family.</text>
</comment>
<dbReference type="InterPro" id="IPR050626">
    <property type="entry name" value="Peptidase_M16"/>
</dbReference>
<evidence type="ECO:0000259" key="10">
    <source>
        <dbReference type="Pfam" id="PF05193"/>
    </source>
</evidence>
<reference evidence="12" key="1">
    <citation type="journal article" date="2013" name="Genome Res.">
        <title>A second-generation assembly of the Drosophila simulans genome provides new insights into patterns of lineage-specific divergence.</title>
        <authorList>
            <person name="Hu T.T."/>
            <person name="Eisen M.B."/>
            <person name="Thornton K.R."/>
            <person name="Andolfatto P."/>
        </authorList>
    </citation>
    <scope>NUCLEOTIDE SEQUENCE [LARGE SCALE GENOMIC DNA]</scope>
    <source>
        <strain evidence="12">W501</strain>
    </source>
</reference>
<accession>A0A0J9UQH9</accession>
<dbReference type="InterPro" id="IPR001431">
    <property type="entry name" value="Pept_M16_Zn_BS"/>
</dbReference>
<dbReference type="Pfam" id="PF00675">
    <property type="entry name" value="Peptidase_M16"/>
    <property type="match status" value="1"/>
</dbReference>
<dbReference type="OrthoDB" id="952271at2759"/>
<name>A0A0J9UQH9_DROSI</name>
<dbReference type="Pfam" id="PF05193">
    <property type="entry name" value="Peptidase_M16_C"/>
    <property type="match status" value="2"/>
</dbReference>
<organism evidence="12">
    <name type="scientific">Drosophila simulans</name>
    <name type="common">Fruit fly</name>
    <dbReference type="NCBI Taxonomy" id="7240"/>
    <lineage>
        <taxon>Eukaryota</taxon>
        <taxon>Metazoa</taxon>
        <taxon>Ecdysozoa</taxon>
        <taxon>Arthropoda</taxon>
        <taxon>Hexapoda</taxon>
        <taxon>Insecta</taxon>
        <taxon>Pterygota</taxon>
        <taxon>Neoptera</taxon>
        <taxon>Endopterygota</taxon>
        <taxon>Diptera</taxon>
        <taxon>Brachycera</taxon>
        <taxon>Muscomorpha</taxon>
        <taxon>Ephydroidea</taxon>
        <taxon>Drosophilidae</taxon>
        <taxon>Drosophila</taxon>
        <taxon>Sophophora</taxon>
    </lineage>
</organism>
<evidence type="ECO:0000259" key="11">
    <source>
        <dbReference type="Pfam" id="PF16187"/>
    </source>
</evidence>
<dbReference type="InterPro" id="IPR011249">
    <property type="entry name" value="Metalloenz_LuxS/M16"/>
</dbReference>
<evidence type="ECO:0000259" key="9">
    <source>
        <dbReference type="Pfam" id="PF00675"/>
    </source>
</evidence>
<dbReference type="InterPro" id="IPR007863">
    <property type="entry name" value="Peptidase_M16_C"/>
</dbReference>
<comment type="cofactor">
    <cofactor evidence="1">
        <name>Zn(2+)</name>
        <dbReference type="ChEBI" id="CHEBI:29105"/>
    </cofactor>
</comment>
<sequence>MLYTKCIYCLKISRFILSMCFRPHLGLRRITKQVQKWLSRQQYPMSTASVVVEYHEEPDKSDGDSKLYRALTLSNGLRAMLISDSYIDEPSIHRTSRESLNSSTENFNGKLAACAVLVGVGSFSEPQQYQGLAHFVEHMIFMGSEKFPVENEFDSFVTKSGGFSNAHTENEETCFYFELDQSHLDRGMDLFMNLMKAPLMLPDAMSRERSAVQSEFEQTHMRDEVRRDQILASLASEGYPHGTFSWGNYKTLKEGVDDNSLHKEIHKFWRDHYGSNRMVVALQAQLSLDELEELLVRHCADIPTSQQNSIDVSQLNYQKAFREQFYRDVFLVQPVEDVCKLEMTWVLPPMKDFYRSKPDMFISQLIGYEGDGSLCAYLRHRLWCISVVAGVAGSSFDSNSIYSLFNICIYLSDDGFDHLDEVLEATFAWVKLIINSDQLQDSFKESQQIENNNFRFQVELPPIDHVQNIVESFNYLPSKDVLTGPQLYFQYEESAIELLRQHMNKFNFNIMISSYIPYEKNEYDQREPWFGTQFKTISMPSKWQTMWEKSATLKELHYPQPNPFVTTDFKIHWVEAGKPHVSRSPKALIRNDLCELWFRQDNIFKLPDGYINLYFITPLVRENVKQYMLGVLFTYLVEFRMAEQLYPALEAGLTYGLYIGDKGLVMRVSGYNEKLPLLVEIILNMMQTVELDIGQVNAFKDLKKRQIYNALINGKTLNLDLRLSILENKRFSMISKYESVDDITIDDIKSFKENFHKKMYVKGLVQGNFTENQATDLMQKVLDTYKSEKLDNLSALDNHLLQIPLGSYYLRAKTLNEDDSNTIITNYYQIGPSDLKMECIMDLVELIVEEPFFNQLRTQEQLGYSLGIHQRIGYGVLAFLITINTQETKHRADYVEQRIEAFRSRMAELVSQMSDTEFKNIRETLISGKKLGDTSLDEEVLRNWSEIVTKEYFFNRIEAQIQVLSNLTKEDVLNFLNDNDKNNLRKLSVQVVGNHNQTSNSTAQASRSGSLSDLLDDAQDDMAYETDSAKPMTEKIKLEFLGESDDPSSIKDIYAFKKDLYVFPVFNTNPNIAKKS</sequence>
<feature type="domain" description="Peptidase M16 middle/third" evidence="11">
    <location>
        <begin position="454"/>
        <end position="738"/>
    </location>
</feature>
<feature type="domain" description="Peptidase M16 C-terminal" evidence="10">
    <location>
        <begin position="742"/>
        <end position="925"/>
    </location>
</feature>